<comment type="caution">
    <text evidence="1">The sequence shown here is derived from an EMBL/GenBank/DDBJ whole genome shotgun (WGS) entry which is preliminary data.</text>
</comment>
<dbReference type="AlphaFoldDB" id="X1M1R3"/>
<accession>X1M1R3</accession>
<protein>
    <submittedName>
        <fullName evidence="1">Uncharacterized protein</fullName>
    </submittedName>
</protein>
<evidence type="ECO:0000313" key="1">
    <source>
        <dbReference type="EMBL" id="GAI25303.1"/>
    </source>
</evidence>
<name>X1M1R3_9ZZZZ</name>
<reference evidence="1" key="1">
    <citation type="journal article" date="2014" name="Front. Microbiol.">
        <title>High frequency of phylogenetically diverse reductive dehalogenase-homologous genes in deep subseafloor sedimentary metagenomes.</title>
        <authorList>
            <person name="Kawai M."/>
            <person name="Futagami T."/>
            <person name="Toyoda A."/>
            <person name="Takaki Y."/>
            <person name="Nishi S."/>
            <person name="Hori S."/>
            <person name="Arai W."/>
            <person name="Tsubouchi T."/>
            <person name="Morono Y."/>
            <person name="Uchiyama I."/>
            <person name="Ito T."/>
            <person name="Fujiyama A."/>
            <person name="Inagaki F."/>
            <person name="Takami H."/>
        </authorList>
    </citation>
    <scope>NUCLEOTIDE SEQUENCE</scope>
    <source>
        <strain evidence="1">Expedition CK06-06</strain>
    </source>
</reference>
<gene>
    <name evidence="1" type="ORF">S06H3_24540</name>
</gene>
<feature type="non-terminal residue" evidence="1">
    <location>
        <position position="1"/>
    </location>
</feature>
<sequence>LTYTVTLDPEAEPDGDLSVSFEVERVAIFQ</sequence>
<proteinExistence type="predicted"/>
<organism evidence="1">
    <name type="scientific">marine sediment metagenome</name>
    <dbReference type="NCBI Taxonomy" id="412755"/>
    <lineage>
        <taxon>unclassified sequences</taxon>
        <taxon>metagenomes</taxon>
        <taxon>ecological metagenomes</taxon>
    </lineage>
</organism>
<dbReference type="EMBL" id="BARV01013700">
    <property type="protein sequence ID" value="GAI25303.1"/>
    <property type="molecule type" value="Genomic_DNA"/>
</dbReference>